<dbReference type="Proteomes" id="UP000450000">
    <property type="component" value="Unassembled WGS sequence"/>
</dbReference>
<name>A0A6N7KIP5_9ACTN</name>
<feature type="domain" description="Histidine kinase/HSP90-like ATPase" evidence="2">
    <location>
        <begin position="6"/>
        <end position="98"/>
    </location>
</feature>
<dbReference type="GO" id="GO:0004674">
    <property type="term" value="F:protein serine/threonine kinase activity"/>
    <property type="evidence" value="ECO:0007669"/>
    <property type="project" value="UniProtKB-KW"/>
</dbReference>
<dbReference type="EMBL" id="WBOF01000001">
    <property type="protein sequence ID" value="MQS11221.1"/>
    <property type="molecule type" value="Genomic_DNA"/>
</dbReference>
<keyword evidence="1" id="KW-0418">Kinase</keyword>
<keyword evidence="1" id="KW-0808">Transferase</keyword>
<dbReference type="CDD" id="cd16936">
    <property type="entry name" value="HATPase_RsbW-like"/>
    <property type="match status" value="1"/>
</dbReference>
<evidence type="ECO:0000313" key="3">
    <source>
        <dbReference type="EMBL" id="MQS11221.1"/>
    </source>
</evidence>
<dbReference type="InterPro" id="IPR036890">
    <property type="entry name" value="HATPase_C_sf"/>
</dbReference>
<dbReference type="PANTHER" id="PTHR35526">
    <property type="entry name" value="ANTI-SIGMA-F FACTOR RSBW-RELATED"/>
    <property type="match status" value="1"/>
</dbReference>
<protein>
    <submittedName>
        <fullName evidence="3">ATP-binding protein</fullName>
    </submittedName>
</protein>
<reference evidence="3 4" key="1">
    <citation type="submission" date="2019-09" db="EMBL/GenBank/DDBJ databases">
        <title>Genome Sequences of Streptomyces kaniharaensis ATCC 21070.</title>
        <authorList>
            <person name="Zhu W."/>
            <person name="De Crecy-Lagard V."/>
            <person name="Richards N.G."/>
        </authorList>
    </citation>
    <scope>NUCLEOTIDE SEQUENCE [LARGE SCALE GENOMIC DNA]</scope>
    <source>
        <strain evidence="3 4">SF-557</strain>
    </source>
</reference>
<dbReference type="AlphaFoldDB" id="A0A6N7KIP5"/>
<keyword evidence="3" id="KW-0067">ATP-binding</keyword>
<sequence>MHRKSVGVARGLLRSFLADRPDGELFVETGELVLSELVTNAVLHAKTPSGRLIYIQFELHPDALRVEVHDADATRPTARPSTEHDEAGRGLWLVSQLAARWGCCPRAGGIGKAMWALVGGGQ</sequence>
<gene>
    <name evidence="3" type="ORF">F7Q99_02690</name>
</gene>
<dbReference type="InterPro" id="IPR003594">
    <property type="entry name" value="HATPase_dom"/>
</dbReference>
<accession>A0A6N7KIP5</accession>
<dbReference type="Pfam" id="PF13581">
    <property type="entry name" value="HATPase_c_2"/>
    <property type="match status" value="1"/>
</dbReference>
<dbReference type="GO" id="GO:0005524">
    <property type="term" value="F:ATP binding"/>
    <property type="evidence" value="ECO:0007669"/>
    <property type="project" value="UniProtKB-KW"/>
</dbReference>
<evidence type="ECO:0000313" key="4">
    <source>
        <dbReference type="Proteomes" id="UP000450000"/>
    </source>
</evidence>
<keyword evidence="4" id="KW-1185">Reference proteome</keyword>
<dbReference type="PANTHER" id="PTHR35526:SF3">
    <property type="entry name" value="ANTI-SIGMA-F FACTOR RSBW"/>
    <property type="match status" value="1"/>
</dbReference>
<dbReference type="InterPro" id="IPR050267">
    <property type="entry name" value="Anti-sigma-factor_SerPK"/>
</dbReference>
<evidence type="ECO:0000259" key="2">
    <source>
        <dbReference type="Pfam" id="PF13581"/>
    </source>
</evidence>
<keyword evidence="3" id="KW-0547">Nucleotide-binding</keyword>
<evidence type="ECO:0000256" key="1">
    <source>
        <dbReference type="ARBA" id="ARBA00022527"/>
    </source>
</evidence>
<dbReference type="Gene3D" id="3.30.565.10">
    <property type="entry name" value="Histidine kinase-like ATPase, C-terminal domain"/>
    <property type="match status" value="1"/>
</dbReference>
<comment type="caution">
    <text evidence="3">The sequence shown here is derived from an EMBL/GenBank/DDBJ whole genome shotgun (WGS) entry which is preliminary data.</text>
</comment>
<organism evidence="3 4">
    <name type="scientific">Streptomyces kaniharaensis</name>
    <dbReference type="NCBI Taxonomy" id="212423"/>
    <lineage>
        <taxon>Bacteria</taxon>
        <taxon>Bacillati</taxon>
        <taxon>Actinomycetota</taxon>
        <taxon>Actinomycetes</taxon>
        <taxon>Kitasatosporales</taxon>
        <taxon>Streptomycetaceae</taxon>
        <taxon>Streptomyces</taxon>
    </lineage>
</organism>
<proteinExistence type="predicted"/>
<keyword evidence="1" id="KW-0723">Serine/threonine-protein kinase</keyword>
<dbReference type="OrthoDB" id="4251531at2"/>
<dbReference type="SUPFAM" id="SSF55874">
    <property type="entry name" value="ATPase domain of HSP90 chaperone/DNA topoisomerase II/histidine kinase"/>
    <property type="match status" value="1"/>
</dbReference>